<accession>Q0RTW0</accession>
<dbReference type="EMBL" id="CT573213">
    <property type="protein sequence ID" value="CAJ58988.1"/>
    <property type="molecule type" value="Genomic_DNA"/>
</dbReference>
<dbReference type="Proteomes" id="UP000000657">
    <property type="component" value="Chromosome"/>
</dbReference>
<evidence type="ECO:0000313" key="2">
    <source>
        <dbReference type="Proteomes" id="UP000000657"/>
    </source>
</evidence>
<dbReference type="KEGG" id="fal:FRAAL0311"/>
<organism evidence="1 2">
    <name type="scientific">Frankia alni (strain DSM 45986 / CECT 9034 / ACN14a)</name>
    <dbReference type="NCBI Taxonomy" id="326424"/>
    <lineage>
        <taxon>Bacteria</taxon>
        <taxon>Bacillati</taxon>
        <taxon>Actinomycetota</taxon>
        <taxon>Actinomycetes</taxon>
        <taxon>Frankiales</taxon>
        <taxon>Frankiaceae</taxon>
        <taxon>Frankia</taxon>
    </lineage>
</organism>
<gene>
    <name evidence="1" type="ordered locus">FRAAL0311</name>
</gene>
<evidence type="ECO:0000313" key="1">
    <source>
        <dbReference type="EMBL" id="CAJ58988.1"/>
    </source>
</evidence>
<sequence>MRWIGPVGPTYLALHIRGRIVTAVDGGGFGDTDLDQHSAGFREHNYEVMADLRNRCPVARSSTWGGYWLVTSYEAVFDA</sequence>
<keyword evidence="2" id="KW-1185">Reference proteome</keyword>
<protein>
    <submittedName>
        <fullName evidence="1">Uncharacterized protein</fullName>
    </submittedName>
</protein>
<proteinExistence type="predicted"/>
<dbReference type="HOGENOM" id="CLU_2600922_0_0_11"/>
<name>Q0RTW0_FRAAA</name>
<dbReference type="STRING" id="326424.FRAAL0311"/>
<reference evidence="1 2" key="1">
    <citation type="journal article" date="2007" name="Genome Res.">
        <title>Genome characteristics of facultatively symbiotic Frankia sp. strains reflect host range and host plant biogeography.</title>
        <authorList>
            <person name="Normand P."/>
            <person name="Lapierre P."/>
            <person name="Tisa L.S."/>
            <person name="Gogarten J.P."/>
            <person name="Alloisio N."/>
            <person name="Bagnarol E."/>
            <person name="Bassi C.A."/>
            <person name="Berry A.M."/>
            <person name="Bickhart D.M."/>
            <person name="Choisne N."/>
            <person name="Couloux A."/>
            <person name="Cournoyer B."/>
            <person name="Cruveiller S."/>
            <person name="Daubin V."/>
            <person name="Demange N."/>
            <person name="Francino M.P."/>
            <person name="Goltsman E."/>
            <person name="Huang Y."/>
            <person name="Kopp O.R."/>
            <person name="Labarre L."/>
            <person name="Lapidus A."/>
            <person name="Lavire C."/>
            <person name="Marechal J."/>
            <person name="Martinez M."/>
            <person name="Mastronunzio J.E."/>
            <person name="Mullin B.C."/>
            <person name="Niemann J."/>
            <person name="Pujic P."/>
            <person name="Rawnsley T."/>
            <person name="Rouy Z."/>
            <person name="Schenowitz C."/>
            <person name="Sellstedt A."/>
            <person name="Tavares F."/>
            <person name="Tomkins J.P."/>
            <person name="Vallenet D."/>
            <person name="Valverde C."/>
            <person name="Wall L.G."/>
            <person name="Wang Y."/>
            <person name="Medigue C."/>
            <person name="Benson D.R."/>
        </authorList>
    </citation>
    <scope>NUCLEOTIDE SEQUENCE [LARGE SCALE GENOMIC DNA]</scope>
    <source>
        <strain evidence="2">DSM 45986 / CECT 9034 / ACN14a</strain>
    </source>
</reference>
<dbReference type="AlphaFoldDB" id="Q0RTW0"/>